<evidence type="ECO:0000313" key="1">
    <source>
        <dbReference type="EMBL" id="CEF01080.1"/>
    </source>
</evidence>
<keyword evidence="2" id="KW-1185">Reference proteome</keyword>
<dbReference type="EMBL" id="CCWP01000023">
    <property type="protein sequence ID" value="CEF01080.1"/>
    <property type="molecule type" value="Genomic_DNA"/>
</dbReference>
<reference evidence="1 2" key="1">
    <citation type="submission" date="2014-09" db="EMBL/GenBank/DDBJ databases">
        <authorList>
            <person name="Bertelli C."/>
        </authorList>
    </citation>
    <scope>NUCLEOTIDE SEQUENCE [LARGE SCALE GENOMIC DNA]</scope>
    <source>
        <strain evidence="1 2">BIC1401111250</strain>
    </source>
</reference>
<proteinExistence type="predicted"/>
<comment type="caution">
    <text evidence="1">The sequence shown here is derived from an EMBL/GenBank/DDBJ whole genome shotgun (WGS) entry which is preliminary data.</text>
</comment>
<accession>A0ABM9R4A9</accession>
<gene>
    <name evidence="1" type="ORF">BLIC_c01195</name>
</gene>
<evidence type="ECO:0008006" key="3">
    <source>
        <dbReference type="Google" id="ProtNLM"/>
    </source>
</evidence>
<organism evidence="1 2">
    <name type="scientific">Bifidobacterium longum subsp. infantis</name>
    <dbReference type="NCBI Taxonomy" id="1682"/>
    <lineage>
        <taxon>Bacteria</taxon>
        <taxon>Bacillati</taxon>
        <taxon>Actinomycetota</taxon>
        <taxon>Actinomycetes</taxon>
        <taxon>Bifidobacteriales</taxon>
        <taxon>Bifidobacteriaceae</taxon>
        <taxon>Bifidobacterium</taxon>
    </lineage>
</organism>
<sequence>MPRQAVTQARHLRSRSNRTIREVVSLWRRHARPDFDDAFYRMGPALFRLLDNAQLETARETLEATPAIMESFDGYLQPAAYVVEPERFVGVNGDGMDTRDTMWGAVVRGKQLIERGASISVALHGIEYMLVMRSRTMIADTQRAVAAVSARSRNPYAGYVRCLTPPSCGRCVVLAGKPSGGVAFQRHPNCDCTACYAGDLPKGCYADANSYLDSLSDEELAHTLGSRANARAWKDGADVSQLVNAYRHKGDVRTAQVYDRRIKYTIEGTTKRGWANWAMRNAGYAREAKRGGRYTRLDRPRLMPETIYQIAGDDPDKAYRMLKNYGWILR</sequence>
<name>A0ABM9R4A9_BIFLI</name>
<dbReference type="Proteomes" id="UP000043107">
    <property type="component" value="Unassembled WGS sequence"/>
</dbReference>
<dbReference type="RefSeq" id="WP_235690890.1">
    <property type="nucleotide sequence ID" value="NZ_CBCRZZ010000004.1"/>
</dbReference>
<evidence type="ECO:0000313" key="2">
    <source>
        <dbReference type="Proteomes" id="UP000043107"/>
    </source>
</evidence>
<protein>
    <recommendedName>
        <fullName evidence="3">Phage protein</fullName>
    </recommendedName>
</protein>